<evidence type="ECO:0000313" key="2">
    <source>
        <dbReference type="EMBL" id="MFC3635818.1"/>
    </source>
</evidence>
<gene>
    <name evidence="2" type="ORF">ACFONL_00195</name>
</gene>
<dbReference type="EMBL" id="JBHRYC010000006">
    <property type="protein sequence ID" value="MFC3635818.1"/>
    <property type="molecule type" value="Genomic_DNA"/>
</dbReference>
<dbReference type="RefSeq" id="WP_191319657.1">
    <property type="nucleotide sequence ID" value="NZ_BNCG01000010.1"/>
</dbReference>
<keyword evidence="1" id="KW-1133">Transmembrane helix</keyword>
<reference evidence="3" key="1">
    <citation type="journal article" date="2019" name="Int. J. Syst. Evol. Microbiol.">
        <title>The Global Catalogue of Microorganisms (GCM) 10K type strain sequencing project: providing services to taxonomists for standard genome sequencing and annotation.</title>
        <authorList>
            <consortium name="The Broad Institute Genomics Platform"/>
            <consortium name="The Broad Institute Genome Sequencing Center for Infectious Disease"/>
            <person name="Wu L."/>
            <person name="Ma J."/>
        </authorList>
    </citation>
    <scope>NUCLEOTIDE SEQUENCE [LARGE SCALE GENOMIC DNA]</scope>
    <source>
        <strain evidence="3">KCTC 42282</strain>
    </source>
</reference>
<comment type="caution">
    <text evidence="2">The sequence shown here is derived from an EMBL/GenBank/DDBJ whole genome shotgun (WGS) entry which is preliminary data.</text>
</comment>
<accession>A0ABV7UBU9</accession>
<keyword evidence="3" id="KW-1185">Reference proteome</keyword>
<dbReference type="Proteomes" id="UP001595704">
    <property type="component" value="Unassembled WGS sequence"/>
</dbReference>
<evidence type="ECO:0000256" key="1">
    <source>
        <dbReference type="SAM" id="Phobius"/>
    </source>
</evidence>
<feature type="transmembrane region" description="Helical" evidence="1">
    <location>
        <begin position="32"/>
        <end position="54"/>
    </location>
</feature>
<keyword evidence="1" id="KW-0812">Transmembrane</keyword>
<evidence type="ECO:0000313" key="3">
    <source>
        <dbReference type="Proteomes" id="UP001595704"/>
    </source>
</evidence>
<organism evidence="2 3">
    <name type="scientific">Camelimonas fluminis</name>
    <dbReference type="NCBI Taxonomy" id="1576911"/>
    <lineage>
        <taxon>Bacteria</taxon>
        <taxon>Pseudomonadati</taxon>
        <taxon>Pseudomonadota</taxon>
        <taxon>Alphaproteobacteria</taxon>
        <taxon>Hyphomicrobiales</taxon>
        <taxon>Chelatococcaceae</taxon>
        <taxon>Camelimonas</taxon>
    </lineage>
</organism>
<protein>
    <submittedName>
        <fullName evidence="2">Uncharacterized protein</fullName>
    </submittedName>
</protein>
<proteinExistence type="predicted"/>
<keyword evidence="1" id="KW-0472">Membrane</keyword>
<feature type="transmembrane region" description="Helical" evidence="1">
    <location>
        <begin position="7"/>
        <end position="26"/>
    </location>
</feature>
<name>A0ABV7UBU9_9HYPH</name>
<sequence length="70" mass="7717">MRRDHTYLVVCILISAAGGVALGIVVDDWRFTVFATFIFAAPLGMTAIQGARIIRMNAVLPRRRRNGGRS</sequence>